<comment type="similarity">
    <text evidence="1">Belongs to the universal ribosomal protein uL4 family.</text>
</comment>
<organism evidence="7 8">
    <name type="scientific">Toxocara canis</name>
    <name type="common">Canine roundworm</name>
    <dbReference type="NCBI Taxonomy" id="6265"/>
    <lineage>
        <taxon>Eukaryota</taxon>
        <taxon>Metazoa</taxon>
        <taxon>Ecdysozoa</taxon>
        <taxon>Nematoda</taxon>
        <taxon>Chromadorea</taxon>
        <taxon>Rhabditida</taxon>
        <taxon>Spirurina</taxon>
        <taxon>Ascaridomorpha</taxon>
        <taxon>Ascaridoidea</taxon>
        <taxon>Toxocaridae</taxon>
        <taxon>Toxocara</taxon>
    </lineage>
</organism>
<dbReference type="PANTHER" id="PTHR10746">
    <property type="entry name" value="50S RIBOSOMAL PROTEIN L4"/>
    <property type="match status" value="1"/>
</dbReference>
<evidence type="ECO:0000256" key="4">
    <source>
        <dbReference type="ARBA" id="ARBA00040565"/>
    </source>
</evidence>
<dbReference type="AlphaFoldDB" id="A0A183VF56"/>
<dbReference type="Pfam" id="PF00573">
    <property type="entry name" value="Ribosomal_L4"/>
    <property type="match status" value="1"/>
</dbReference>
<dbReference type="EMBL" id="UYWY01026815">
    <property type="protein sequence ID" value="VDM50697.1"/>
    <property type="molecule type" value="Genomic_DNA"/>
</dbReference>
<sequence>MVLSERRKEQRKGIIDLHPEVFRCTPRIDLLHRNITWQLNYRNLQLTKQLSKAEMPGGGRKPWPQKKTGRTHAGSIRAPHFHTGGFANGVRGPRTWFYMLPDAIRLHGLCSALTIKHAQNDLVIVDDFSALPSAEPQYLHELADTRNWGYSVLFVSDSAEVVFLCLTCFIYVISVGLARTSAQDYARAQDYVTYWNGKFLIWSSSRKRHTRCEENSDFFLRDSVNKLWVFCI</sequence>
<dbReference type="PANTHER" id="PTHR10746:SF6">
    <property type="entry name" value="LARGE RIBOSOMAL SUBUNIT PROTEIN UL4M"/>
    <property type="match status" value="1"/>
</dbReference>
<dbReference type="Gene3D" id="3.40.1370.10">
    <property type="match status" value="1"/>
</dbReference>
<proteinExistence type="inferred from homology"/>
<accession>A0A183VF56</accession>
<reference evidence="8" key="1">
    <citation type="submission" date="2016-06" db="UniProtKB">
        <authorList>
            <consortium name="WormBaseParasite"/>
        </authorList>
    </citation>
    <scope>IDENTIFICATION</scope>
</reference>
<protein>
    <recommendedName>
        <fullName evidence="4">Large ribosomal subunit protein uL4m</fullName>
    </recommendedName>
</protein>
<gene>
    <name evidence="6" type="ORF">TCNE_LOCUS19376</name>
</gene>
<evidence type="ECO:0000313" key="6">
    <source>
        <dbReference type="EMBL" id="VDM50697.1"/>
    </source>
</evidence>
<keyword evidence="3" id="KW-0687">Ribonucleoprotein</keyword>
<dbReference type="GO" id="GO:0006412">
    <property type="term" value="P:translation"/>
    <property type="evidence" value="ECO:0007669"/>
    <property type="project" value="InterPro"/>
</dbReference>
<dbReference type="GO" id="GO:0003735">
    <property type="term" value="F:structural constituent of ribosome"/>
    <property type="evidence" value="ECO:0007669"/>
    <property type="project" value="InterPro"/>
</dbReference>
<dbReference type="GO" id="GO:0005840">
    <property type="term" value="C:ribosome"/>
    <property type="evidence" value="ECO:0007669"/>
    <property type="project" value="UniProtKB-KW"/>
</dbReference>
<dbReference type="SUPFAM" id="SSF52166">
    <property type="entry name" value="Ribosomal protein L4"/>
    <property type="match status" value="1"/>
</dbReference>
<evidence type="ECO:0000256" key="3">
    <source>
        <dbReference type="ARBA" id="ARBA00023274"/>
    </source>
</evidence>
<evidence type="ECO:0000256" key="1">
    <source>
        <dbReference type="ARBA" id="ARBA00010528"/>
    </source>
</evidence>
<dbReference type="GO" id="GO:1990904">
    <property type="term" value="C:ribonucleoprotein complex"/>
    <property type="evidence" value="ECO:0007669"/>
    <property type="project" value="UniProtKB-KW"/>
</dbReference>
<evidence type="ECO:0000313" key="8">
    <source>
        <dbReference type="WBParaSite" id="TCNE_0001938001-mRNA-1"/>
    </source>
</evidence>
<keyword evidence="7" id="KW-1185">Reference proteome</keyword>
<keyword evidence="2" id="KW-0689">Ribosomal protein</keyword>
<feature type="region of interest" description="Disordered" evidence="5">
    <location>
        <begin position="52"/>
        <end position="72"/>
    </location>
</feature>
<dbReference type="Proteomes" id="UP000050794">
    <property type="component" value="Unassembled WGS sequence"/>
</dbReference>
<dbReference type="InterPro" id="IPR002136">
    <property type="entry name" value="Ribosomal_uL4"/>
</dbReference>
<evidence type="ECO:0000313" key="7">
    <source>
        <dbReference type="Proteomes" id="UP000050794"/>
    </source>
</evidence>
<reference evidence="6 7" key="2">
    <citation type="submission" date="2018-11" db="EMBL/GenBank/DDBJ databases">
        <authorList>
            <consortium name="Pathogen Informatics"/>
        </authorList>
    </citation>
    <scope>NUCLEOTIDE SEQUENCE [LARGE SCALE GENOMIC DNA]</scope>
</reference>
<evidence type="ECO:0000256" key="2">
    <source>
        <dbReference type="ARBA" id="ARBA00022980"/>
    </source>
</evidence>
<dbReference type="WBParaSite" id="TCNE_0001938001-mRNA-1">
    <property type="protein sequence ID" value="TCNE_0001938001-mRNA-1"/>
    <property type="gene ID" value="TCNE_0001938001"/>
</dbReference>
<evidence type="ECO:0000256" key="5">
    <source>
        <dbReference type="SAM" id="MobiDB-lite"/>
    </source>
</evidence>
<name>A0A183VF56_TOXCA</name>
<dbReference type="InterPro" id="IPR013005">
    <property type="entry name" value="Ribosomal_uL4-like"/>
</dbReference>
<dbReference type="InterPro" id="IPR023574">
    <property type="entry name" value="Ribosomal_uL4_dom_sf"/>
</dbReference>